<protein>
    <submittedName>
        <fullName evidence="2">Ankyrin repeat protein</fullName>
    </submittedName>
</protein>
<dbReference type="RefSeq" id="YP_009119314.1">
    <property type="nucleotide sequence ID" value="NC_026440.1"/>
</dbReference>
<dbReference type="Pfam" id="PF12937">
    <property type="entry name" value="F-box-like"/>
    <property type="match status" value="1"/>
</dbReference>
<dbReference type="InterPro" id="IPR001810">
    <property type="entry name" value="F-box_dom"/>
</dbReference>
<organism evidence="2 3">
    <name type="scientific">Pandoravirus inopinatum</name>
    <dbReference type="NCBI Taxonomy" id="1605721"/>
    <lineage>
        <taxon>Viruses</taxon>
        <taxon>Pandoravirus</taxon>
    </lineage>
</organism>
<name>A0A0B5J0T4_9VIRU</name>
<dbReference type="Gene3D" id="1.20.1280.50">
    <property type="match status" value="1"/>
</dbReference>
<dbReference type="EMBL" id="KP136319">
    <property type="protein sequence ID" value="AJF97079.1"/>
    <property type="molecule type" value="Genomic_DNA"/>
</dbReference>
<dbReference type="GeneID" id="23461996"/>
<accession>A0A0B5J0T4</accession>
<feature type="domain" description="F-box" evidence="1">
    <location>
        <begin position="59"/>
        <end position="95"/>
    </location>
</feature>
<evidence type="ECO:0000259" key="1">
    <source>
        <dbReference type="Pfam" id="PF12937"/>
    </source>
</evidence>
<dbReference type="InterPro" id="IPR036047">
    <property type="entry name" value="F-box-like_dom_sf"/>
</dbReference>
<evidence type="ECO:0000313" key="2">
    <source>
        <dbReference type="EMBL" id="AJF97079.1"/>
    </source>
</evidence>
<sequence length="199" mass="21662">MDQETPIFFCVLHSNATKRGWRKRVDGRHCIIRHSGAQCRHCEGKENQKRESHGMAQHLDLPDEVLVAIFSRLPCVVLRQTVRAVCTHWAAVSGDRAVLVNATNCFDGDRGGLYKRGRWCDAAAGAGHPQCLAYARQRGCPCDAETCAAAASGGRMEMLAHLRNATARGIRACAERRPPRAASSVWITRGVTGAGGTRA</sequence>
<proteinExistence type="predicted"/>
<evidence type="ECO:0000313" key="3">
    <source>
        <dbReference type="Proteomes" id="UP000202511"/>
    </source>
</evidence>
<dbReference type="KEGG" id="vg:23461996"/>
<dbReference type="Proteomes" id="UP000202511">
    <property type="component" value="Segment"/>
</dbReference>
<dbReference type="SUPFAM" id="SSF81383">
    <property type="entry name" value="F-box domain"/>
    <property type="match status" value="1"/>
</dbReference>
<reference evidence="2 3" key="1">
    <citation type="journal article" date="2015" name="Parasitol. Res.">
        <title>Viruses in close associations with free-living amoebae.</title>
        <authorList>
            <person name="Scheid P."/>
        </authorList>
    </citation>
    <scope>NUCLEOTIDE SEQUENCE [LARGE SCALE GENOMIC DNA]</scope>
    <source>
        <strain evidence="2">KlaHel</strain>
    </source>
</reference>